<sequence>MFTLPHGPTSDVAAAKEGMESLPMAEHSEVLSGLLSIISGIALPPLNDIDFVESMLDAADKYQMPLPIAVFRAAALPTFLQKHPIRVYAIACRMLWEADAKAAATCTLRLDIMAPEHRQDMLASTSHTS</sequence>
<organism evidence="1 2">
    <name type="scientific">Lentinus tigrinus ALCF2SS1-6</name>
    <dbReference type="NCBI Taxonomy" id="1328759"/>
    <lineage>
        <taxon>Eukaryota</taxon>
        <taxon>Fungi</taxon>
        <taxon>Dikarya</taxon>
        <taxon>Basidiomycota</taxon>
        <taxon>Agaricomycotina</taxon>
        <taxon>Agaricomycetes</taxon>
        <taxon>Polyporales</taxon>
        <taxon>Polyporaceae</taxon>
        <taxon>Lentinus</taxon>
    </lineage>
</organism>
<evidence type="ECO:0000313" key="1">
    <source>
        <dbReference type="EMBL" id="RPD62993.1"/>
    </source>
</evidence>
<name>A0A5C2SGV0_9APHY</name>
<reference evidence="1" key="1">
    <citation type="journal article" date="2018" name="Genome Biol. Evol.">
        <title>Genomics and development of Lentinus tigrinus, a white-rot wood-decaying mushroom with dimorphic fruiting bodies.</title>
        <authorList>
            <person name="Wu B."/>
            <person name="Xu Z."/>
            <person name="Knudson A."/>
            <person name="Carlson A."/>
            <person name="Chen N."/>
            <person name="Kovaka S."/>
            <person name="LaButti K."/>
            <person name="Lipzen A."/>
            <person name="Pennachio C."/>
            <person name="Riley R."/>
            <person name="Schakwitz W."/>
            <person name="Umezawa K."/>
            <person name="Ohm R.A."/>
            <person name="Grigoriev I.V."/>
            <person name="Nagy L.G."/>
            <person name="Gibbons J."/>
            <person name="Hibbett D."/>
        </authorList>
    </citation>
    <scope>NUCLEOTIDE SEQUENCE [LARGE SCALE GENOMIC DNA]</scope>
    <source>
        <strain evidence="1">ALCF2SS1-6</strain>
    </source>
</reference>
<evidence type="ECO:0000313" key="2">
    <source>
        <dbReference type="Proteomes" id="UP000313359"/>
    </source>
</evidence>
<keyword evidence="2" id="KW-1185">Reference proteome</keyword>
<gene>
    <name evidence="1" type="ORF">L227DRAFT_608910</name>
</gene>
<proteinExistence type="predicted"/>
<dbReference type="AlphaFoldDB" id="A0A5C2SGV0"/>
<dbReference type="EMBL" id="ML122257">
    <property type="protein sequence ID" value="RPD62993.1"/>
    <property type="molecule type" value="Genomic_DNA"/>
</dbReference>
<protein>
    <submittedName>
        <fullName evidence="1">Uncharacterized protein</fullName>
    </submittedName>
</protein>
<dbReference type="OrthoDB" id="3266199at2759"/>
<accession>A0A5C2SGV0</accession>
<dbReference type="Proteomes" id="UP000313359">
    <property type="component" value="Unassembled WGS sequence"/>
</dbReference>
<dbReference type="STRING" id="1328759.A0A5C2SGV0"/>